<feature type="compositionally biased region" description="Polar residues" evidence="1">
    <location>
        <begin position="157"/>
        <end position="167"/>
    </location>
</feature>
<name>A0A146MEZ8_LYGHE</name>
<proteinExistence type="predicted"/>
<dbReference type="AlphaFoldDB" id="A0A146MEZ8"/>
<sequence length="327" mass="36014">NNQTNTQGTSQKDGAAKGGDEQASLVENTPISEPSSNITDSSVNDSTQIDIDQSKRSSDYPEVVEVESPVKRSGSSLSPEDALELFQSLNIIRISPKKPESRRPSVIELESPGTAGMLKSRQPGSEKLSKLQTPNLDRLPKQRLDSEGTWMEDGSPIVSSPKSQTHLTGLIESQANSAGSSKSSGDSAALASSSNLSKINKKVYTCHICSYESTTSSNFKRHLLVKHGLIENVKSNPKTKAEKSKKKKIDHKDAEKIEQPKEKIEHKDSEQVEEPRKKFKTAEPKKPPKPSKPPKKVLTYADKPIMTMQRITRPFQNPDTSLRKKES</sequence>
<evidence type="ECO:0000256" key="1">
    <source>
        <dbReference type="SAM" id="MobiDB-lite"/>
    </source>
</evidence>
<feature type="compositionally biased region" description="Low complexity" evidence="1">
    <location>
        <begin position="173"/>
        <end position="194"/>
    </location>
</feature>
<reference evidence="2" key="1">
    <citation type="journal article" date="2016" name="Gigascience">
        <title>De novo construction of an expanded transcriptome assembly for the western tarnished plant bug, Lygus hesperus.</title>
        <authorList>
            <person name="Tassone E.E."/>
            <person name="Geib S.M."/>
            <person name="Hall B."/>
            <person name="Fabrick J.A."/>
            <person name="Brent C.S."/>
            <person name="Hull J.J."/>
        </authorList>
    </citation>
    <scope>NUCLEOTIDE SEQUENCE</scope>
</reference>
<protein>
    <recommendedName>
        <fullName evidence="3">C2H2-type domain-containing protein</fullName>
    </recommendedName>
</protein>
<feature type="compositionally biased region" description="Basic and acidic residues" evidence="1">
    <location>
        <begin position="250"/>
        <end position="286"/>
    </location>
</feature>
<feature type="region of interest" description="Disordered" evidence="1">
    <location>
        <begin position="1"/>
        <end position="79"/>
    </location>
</feature>
<evidence type="ECO:0008006" key="3">
    <source>
        <dbReference type="Google" id="ProtNLM"/>
    </source>
</evidence>
<feature type="compositionally biased region" description="Polar residues" evidence="1">
    <location>
        <begin position="25"/>
        <end position="51"/>
    </location>
</feature>
<feature type="compositionally biased region" description="Polar residues" evidence="1">
    <location>
        <begin position="1"/>
        <end position="12"/>
    </location>
</feature>
<feature type="region of interest" description="Disordered" evidence="1">
    <location>
        <begin position="95"/>
        <end position="194"/>
    </location>
</feature>
<gene>
    <name evidence="2" type="ORF">g.56788</name>
</gene>
<accession>A0A146MEZ8</accession>
<dbReference type="EMBL" id="GDHC01000580">
    <property type="protein sequence ID" value="JAQ18049.1"/>
    <property type="molecule type" value="Transcribed_RNA"/>
</dbReference>
<feature type="region of interest" description="Disordered" evidence="1">
    <location>
        <begin position="234"/>
        <end position="327"/>
    </location>
</feature>
<feature type="non-terminal residue" evidence="2">
    <location>
        <position position="1"/>
    </location>
</feature>
<organism evidence="2">
    <name type="scientific">Lygus hesperus</name>
    <name type="common">Western plant bug</name>
    <dbReference type="NCBI Taxonomy" id="30085"/>
    <lineage>
        <taxon>Eukaryota</taxon>
        <taxon>Metazoa</taxon>
        <taxon>Ecdysozoa</taxon>
        <taxon>Arthropoda</taxon>
        <taxon>Hexapoda</taxon>
        <taxon>Insecta</taxon>
        <taxon>Pterygota</taxon>
        <taxon>Neoptera</taxon>
        <taxon>Paraneoptera</taxon>
        <taxon>Hemiptera</taxon>
        <taxon>Heteroptera</taxon>
        <taxon>Panheteroptera</taxon>
        <taxon>Cimicomorpha</taxon>
        <taxon>Miridae</taxon>
        <taxon>Mirini</taxon>
        <taxon>Lygus</taxon>
    </lineage>
</organism>
<evidence type="ECO:0000313" key="2">
    <source>
        <dbReference type="EMBL" id="JAQ18049.1"/>
    </source>
</evidence>